<dbReference type="SUPFAM" id="SSF49899">
    <property type="entry name" value="Concanavalin A-like lectins/glucanases"/>
    <property type="match status" value="1"/>
</dbReference>
<reference evidence="1" key="1">
    <citation type="submission" date="2021-04" db="EMBL/GenBank/DDBJ databases">
        <authorList>
            <consortium name="Molecular Ecology Group"/>
        </authorList>
    </citation>
    <scope>NUCLEOTIDE SEQUENCE</scope>
</reference>
<dbReference type="EMBL" id="CAJHNH020000434">
    <property type="protein sequence ID" value="CAG5117643.1"/>
    <property type="molecule type" value="Genomic_DNA"/>
</dbReference>
<protein>
    <submittedName>
        <fullName evidence="1">Uncharacterized protein</fullName>
    </submittedName>
</protein>
<comment type="caution">
    <text evidence="1">The sequence shown here is derived from an EMBL/GenBank/DDBJ whole genome shotgun (WGS) entry which is preliminary data.</text>
</comment>
<proteinExistence type="predicted"/>
<dbReference type="Proteomes" id="UP000678393">
    <property type="component" value="Unassembled WGS sequence"/>
</dbReference>
<dbReference type="Gene3D" id="2.60.120.200">
    <property type="match status" value="1"/>
</dbReference>
<dbReference type="InterPro" id="IPR013320">
    <property type="entry name" value="ConA-like_dom_sf"/>
</dbReference>
<evidence type="ECO:0000313" key="1">
    <source>
        <dbReference type="EMBL" id="CAG5117643.1"/>
    </source>
</evidence>
<sequence length="116" mass="13124">MADFLVNRTYVDNQRILYVDPGSGGFWKYGGFSGGNIWGSSKMAPFDQNFYLILNVAVGGTSGFFPDDVNYGVKKPWKNNSPRAAEDFWNAHSQWLPTWQGDNVALLIDYVEFRSL</sequence>
<gene>
    <name evidence="1" type="ORF">CUNI_LOCUS3201</name>
</gene>
<dbReference type="AlphaFoldDB" id="A0A8S3YKK4"/>
<evidence type="ECO:0000313" key="2">
    <source>
        <dbReference type="Proteomes" id="UP000678393"/>
    </source>
</evidence>
<accession>A0A8S3YKK4</accession>
<keyword evidence="2" id="KW-1185">Reference proteome</keyword>
<organism evidence="1 2">
    <name type="scientific">Candidula unifasciata</name>
    <dbReference type="NCBI Taxonomy" id="100452"/>
    <lineage>
        <taxon>Eukaryota</taxon>
        <taxon>Metazoa</taxon>
        <taxon>Spiralia</taxon>
        <taxon>Lophotrochozoa</taxon>
        <taxon>Mollusca</taxon>
        <taxon>Gastropoda</taxon>
        <taxon>Heterobranchia</taxon>
        <taxon>Euthyneura</taxon>
        <taxon>Panpulmonata</taxon>
        <taxon>Eupulmonata</taxon>
        <taxon>Stylommatophora</taxon>
        <taxon>Helicina</taxon>
        <taxon>Helicoidea</taxon>
        <taxon>Geomitridae</taxon>
        <taxon>Candidula</taxon>
    </lineage>
</organism>
<dbReference type="OrthoDB" id="6144388at2759"/>
<name>A0A8S3YKK4_9EUPU</name>